<dbReference type="PROSITE" id="PS50932">
    <property type="entry name" value="HTH_LACI_2"/>
    <property type="match status" value="1"/>
</dbReference>
<gene>
    <name evidence="6" type="ORF">MU1_18670</name>
</gene>
<evidence type="ECO:0000256" key="2">
    <source>
        <dbReference type="ARBA" id="ARBA00023015"/>
    </source>
</evidence>
<evidence type="ECO:0000313" key="6">
    <source>
        <dbReference type="EMBL" id="GLX67522.1"/>
    </source>
</evidence>
<evidence type="ECO:0000313" key="7">
    <source>
        <dbReference type="Proteomes" id="UP001157114"/>
    </source>
</evidence>
<keyword evidence="1" id="KW-0678">Repressor</keyword>
<organism evidence="6 7">
    <name type="scientific">Paenibacillus glycanilyticus</name>
    <dbReference type="NCBI Taxonomy" id="126569"/>
    <lineage>
        <taxon>Bacteria</taxon>
        <taxon>Bacillati</taxon>
        <taxon>Bacillota</taxon>
        <taxon>Bacilli</taxon>
        <taxon>Bacillales</taxon>
        <taxon>Paenibacillaceae</taxon>
        <taxon>Paenibacillus</taxon>
    </lineage>
</organism>
<keyword evidence="3" id="KW-0238">DNA-binding</keyword>
<feature type="domain" description="HTH lacI-type" evidence="5">
    <location>
        <begin position="5"/>
        <end position="59"/>
    </location>
</feature>
<dbReference type="RefSeq" id="WP_284238280.1">
    <property type="nucleotide sequence ID" value="NZ_BSSQ01000007.1"/>
</dbReference>
<dbReference type="SUPFAM" id="SSF53822">
    <property type="entry name" value="Periplasmic binding protein-like I"/>
    <property type="match status" value="1"/>
</dbReference>
<evidence type="ECO:0000256" key="3">
    <source>
        <dbReference type="ARBA" id="ARBA00023125"/>
    </source>
</evidence>
<comment type="caution">
    <text evidence="6">The sequence shown here is derived from an EMBL/GenBank/DDBJ whole genome shotgun (WGS) entry which is preliminary data.</text>
</comment>
<dbReference type="Pfam" id="PF00356">
    <property type="entry name" value="LacI"/>
    <property type="match status" value="1"/>
</dbReference>
<name>A0ABQ6GEQ6_9BACL</name>
<dbReference type="InterPro" id="IPR028082">
    <property type="entry name" value="Peripla_BP_I"/>
</dbReference>
<evidence type="ECO:0000256" key="4">
    <source>
        <dbReference type="ARBA" id="ARBA00023163"/>
    </source>
</evidence>
<sequence length="353" mass="39258">MVNKVTMQQIADHLGVSKFAVSKALSGKPGVSVETRDKIVSVATQLGYFVNKQTKTSAKRNKPATHLAQSRDTVILLVPKVRYQTRDSYFWGRIIDGITEELAERDISALVVTEYFKDNFSNLINPSGVLGIIGVGYIASKMLLEIRNLGIPFVLVDHEDPLIPSDVLFMNNAECTRRVTNYLIGCGHSKLQFVGNTRYARSFIDRYIGYRSVMEEHGLALNQEEGFLAFEGENRSEITEALEAIVKKLIDEQRLPTAFVCANDSIAICMMTVLGKLSVQVPEQCSVTGFDNIQDAEWAKPALSTVNVQKEALGRRAVEMLLRRLEQPDSLQEKILLAGEFIVRESTALPKGS</sequence>
<dbReference type="CDD" id="cd01392">
    <property type="entry name" value="HTH_LacI"/>
    <property type="match status" value="1"/>
</dbReference>
<dbReference type="PANTHER" id="PTHR30146:SF148">
    <property type="entry name" value="HTH-TYPE TRANSCRIPTIONAL REPRESSOR PURR-RELATED"/>
    <property type="match status" value="1"/>
</dbReference>
<dbReference type="Gene3D" id="3.40.50.2300">
    <property type="match status" value="2"/>
</dbReference>
<dbReference type="InterPro" id="IPR000843">
    <property type="entry name" value="HTH_LacI"/>
</dbReference>
<proteinExistence type="predicted"/>
<dbReference type="SMART" id="SM00354">
    <property type="entry name" value="HTH_LACI"/>
    <property type="match status" value="1"/>
</dbReference>
<keyword evidence="4" id="KW-0804">Transcription</keyword>
<dbReference type="InterPro" id="IPR010982">
    <property type="entry name" value="Lambda_DNA-bd_dom_sf"/>
</dbReference>
<evidence type="ECO:0000259" key="5">
    <source>
        <dbReference type="PROSITE" id="PS50932"/>
    </source>
</evidence>
<dbReference type="Proteomes" id="UP001157114">
    <property type="component" value="Unassembled WGS sequence"/>
</dbReference>
<dbReference type="EMBL" id="BSSQ01000007">
    <property type="protein sequence ID" value="GLX67522.1"/>
    <property type="molecule type" value="Genomic_DNA"/>
</dbReference>
<dbReference type="SUPFAM" id="SSF47413">
    <property type="entry name" value="lambda repressor-like DNA-binding domains"/>
    <property type="match status" value="1"/>
</dbReference>
<dbReference type="InterPro" id="IPR046335">
    <property type="entry name" value="LacI/GalR-like_sensor"/>
</dbReference>
<protein>
    <submittedName>
        <fullName evidence="6">LacI family transcriptional regulator</fullName>
    </submittedName>
</protein>
<reference evidence="6 7" key="1">
    <citation type="submission" date="2023-03" db="EMBL/GenBank/DDBJ databases">
        <title>Draft genome sequence of the bacteria which degrade cell wall of Tricholomamatutake.</title>
        <authorList>
            <person name="Konishi Y."/>
            <person name="Fukuta Y."/>
            <person name="Shirasaka N."/>
        </authorList>
    </citation>
    <scope>NUCLEOTIDE SEQUENCE [LARGE SCALE GENOMIC DNA]</scope>
    <source>
        <strain evidence="7">mu1</strain>
    </source>
</reference>
<keyword evidence="7" id="KW-1185">Reference proteome</keyword>
<evidence type="ECO:0000256" key="1">
    <source>
        <dbReference type="ARBA" id="ARBA00022491"/>
    </source>
</evidence>
<keyword evidence="2" id="KW-0805">Transcription regulation</keyword>
<dbReference type="Pfam" id="PF13377">
    <property type="entry name" value="Peripla_BP_3"/>
    <property type="match status" value="1"/>
</dbReference>
<dbReference type="Gene3D" id="1.10.260.40">
    <property type="entry name" value="lambda repressor-like DNA-binding domains"/>
    <property type="match status" value="1"/>
</dbReference>
<dbReference type="PANTHER" id="PTHR30146">
    <property type="entry name" value="LACI-RELATED TRANSCRIPTIONAL REPRESSOR"/>
    <property type="match status" value="1"/>
</dbReference>
<accession>A0ABQ6GEQ6</accession>